<reference evidence="3" key="1">
    <citation type="thesis" date="2020" institute="ProQuest LLC" country="789 East Eisenhower Parkway, Ann Arbor, MI, USA">
        <title>Comparative Genomics and Chromosome Evolution.</title>
        <authorList>
            <person name="Mudd A.B."/>
        </authorList>
    </citation>
    <scope>NUCLEOTIDE SEQUENCE</scope>
    <source>
        <strain evidence="3">237g6f4</strain>
        <tissue evidence="3">Blood</tissue>
    </source>
</reference>
<dbReference type="Pfam" id="PF00135">
    <property type="entry name" value="COesterase"/>
    <property type="match status" value="1"/>
</dbReference>
<dbReference type="SUPFAM" id="SSF53474">
    <property type="entry name" value="alpha/beta-Hydrolases"/>
    <property type="match status" value="1"/>
</dbReference>
<evidence type="ECO:0000313" key="3">
    <source>
        <dbReference type="EMBL" id="KAG8551299.1"/>
    </source>
</evidence>
<organism evidence="3 4">
    <name type="scientific">Engystomops pustulosus</name>
    <name type="common">Tungara frog</name>
    <name type="synonym">Physalaemus pustulosus</name>
    <dbReference type="NCBI Taxonomy" id="76066"/>
    <lineage>
        <taxon>Eukaryota</taxon>
        <taxon>Metazoa</taxon>
        <taxon>Chordata</taxon>
        <taxon>Craniata</taxon>
        <taxon>Vertebrata</taxon>
        <taxon>Euteleostomi</taxon>
        <taxon>Amphibia</taxon>
        <taxon>Batrachia</taxon>
        <taxon>Anura</taxon>
        <taxon>Neobatrachia</taxon>
        <taxon>Hyloidea</taxon>
        <taxon>Leptodactylidae</taxon>
        <taxon>Leiuperinae</taxon>
        <taxon>Engystomops</taxon>
    </lineage>
</organism>
<name>A0AAV6ZPP0_ENGPU</name>
<protein>
    <recommendedName>
        <fullName evidence="2">Carboxylesterase type B domain-containing protein</fullName>
    </recommendedName>
</protein>
<comment type="similarity">
    <text evidence="1">Belongs to the type-B carboxylesterase/lipase family.</text>
</comment>
<dbReference type="Proteomes" id="UP000824782">
    <property type="component" value="Unassembled WGS sequence"/>
</dbReference>
<proteinExistence type="inferred from homology"/>
<dbReference type="EMBL" id="WNYA01000011">
    <property type="protein sequence ID" value="KAG8551299.1"/>
    <property type="molecule type" value="Genomic_DNA"/>
</dbReference>
<dbReference type="Gene3D" id="3.40.50.1820">
    <property type="entry name" value="alpha/beta hydrolase"/>
    <property type="match status" value="1"/>
</dbReference>
<dbReference type="InterPro" id="IPR029058">
    <property type="entry name" value="AB_hydrolase_fold"/>
</dbReference>
<comment type="caution">
    <text evidence="3">The sequence shown here is derived from an EMBL/GenBank/DDBJ whole genome shotgun (WGS) entry which is preliminary data.</text>
</comment>
<dbReference type="AlphaFoldDB" id="A0AAV6ZPP0"/>
<evidence type="ECO:0000313" key="4">
    <source>
        <dbReference type="Proteomes" id="UP000824782"/>
    </source>
</evidence>
<feature type="domain" description="Carboxylesterase type B" evidence="2">
    <location>
        <begin position="9"/>
        <end position="94"/>
    </location>
</feature>
<dbReference type="InterPro" id="IPR002018">
    <property type="entry name" value="CarbesteraseB"/>
</dbReference>
<evidence type="ECO:0000256" key="1">
    <source>
        <dbReference type="ARBA" id="ARBA00005964"/>
    </source>
</evidence>
<accession>A0AAV6ZPP0</accession>
<dbReference type="PANTHER" id="PTHR11559">
    <property type="entry name" value="CARBOXYLESTERASE"/>
    <property type="match status" value="1"/>
</dbReference>
<gene>
    <name evidence="3" type="ORF">GDO81_004055</name>
</gene>
<dbReference type="InterPro" id="IPR050309">
    <property type="entry name" value="Type-B_Carboxylest/Lipase"/>
</dbReference>
<sequence length="99" mass="10939">MENGTPEEQSHQTDQREAKISDCDLASIADCLRKKSEKDFIDIATAMGMQPFPASVDGAFLPKPPEEMLANKESNKVPFIIGVNNDEFGWISHMVGTKL</sequence>
<keyword evidence="4" id="KW-1185">Reference proteome</keyword>
<evidence type="ECO:0000259" key="2">
    <source>
        <dbReference type="Pfam" id="PF00135"/>
    </source>
</evidence>